<name>X1BEZ3_9ZZZZ</name>
<accession>X1BEZ3</accession>
<organism evidence="2">
    <name type="scientific">marine sediment metagenome</name>
    <dbReference type="NCBI Taxonomy" id="412755"/>
    <lineage>
        <taxon>unclassified sequences</taxon>
        <taxon>metagenomes</taxon>
        <taxon>ecological metagenomes</taxon>
    </lineage>
</organism>
<feature type="domain" description="Peptidase S74" evidence="1">
    <location>
        <begin position="35"/>
        <end position="77"/>
    </location>
</feature>
<proteinExistence type="predicted"/>
<dbReference type="AlphaFoldDB" id="X1BEZ3"/>
<evidence type="ECO:0000259" key="1">
    <source>
        <dbReference type="Pfam" id="PF13884"/>
    </source>
</evidence>
<dbReference type="EMBL" id="BART01027553">
    <property type="protein sequence ID" value="GAG94484.1"/>
    <property type="molecule type" value="Genomic_DNA"/>
</dbReference>
<comment type="caution">
    <text evidence="2">The sequence shown here is derived from an EMBL/GenBank/DDBJ whole genome shotgun (WGS) entry which is preliminary data.</text>
</comment>
<gene>
    <name evidence="2" type="ORF">S01H4_48829</name>
</gene>
<sequence length="96" mass="10498">MTPPPQVPPQQFDVGGDGGDSVAGNMAKLAMLFMSDRRLKKNIQKIGIHKGNNWYSYDYIWDADGSGNIGVMADEVPHAAQCHPSGFLMVDYSKVI</sequence>
<dbReference type="Pfam" id="PF13884">
    <property type="entry name" value="Peptidase_S74"/>
    <property type="match status" value="1"/>
</dbReference>
<evidence type="ECO:0000313" key="2">
    <source>
        <dbReference type="EMBL" id="GAG94484.1"/>
    </source>
</evidence>
<dbReference type="InterPro" id="IPR030392">
    <property type="entry name" value="S74_ICA"/>
</dbReference>
<protein>
    <recommendedName>
        <fullName evidence="1">Peptidase S74 domain-containing protein</fullName>
    </recommendedName>
</protein>
<reference evidence="2" key="1">
    <citation type="journal article" date="2014" name="Front. Microbiol.">
        <title>High frequency of phylogenetically diverse reductive dehalogenase-homologous genes in deep subseafloor sedimentary metagenomes.</title>
        <authorList>
            <person name="Kawai M."/>
            <person name="Futagami T."/>
            <person name="Toyoda A."/>
            <person name="Takaki Y."/>
            <person name="Nishi S."/>
            <person name="Hori S."/>
            <person name="Arai W."/>
            <person name="Tsubouchi T."/>
            <person name="Morono Y."/>
            <person name="Uchiyama I."/>
            <person name="Ito T."/>
            <person name="Fujiyama A."/>
            <person name="Inagaki F."/>
            <person name="Takami H."/>
        </authorList>
    </citation>
    <scope>NUCLEOTIDE SEQUENCE</scope>
    <source>
        <strain evidence="2">Expedition CK06-06</strain>
    </source>
</reference>